<gene>
    <name evidence="2" type="ORF">AYBTSS11_LOCUS31472</name>
</gene>
<dbReference type="Gramene" id="rna-AYBTSS11_LOCUS31472">
    <property type="protein sequence ID" value="CAJ1979258.1"/>
    <property type="gene ID" value="gene-AYBTSS11_LOCUS31472"/>
</dbReference>
<organism evidence="2 3">
    <name type="scientific">Sphenostylis stenocarpa</name>
    <dbReference type="NCBI Taxonomy" id="92480"/>
    <lineage>
        <taxon>Eukaryota</taxon>
        <taxon>Viridiplantae</taxon>
        <taxon>Streptophyta</taxon>
        <taxon>Embryophyta</taxon>
        <taxon>Tracheophyta</taxon>
        <taxon>Spermatophyta</taxon>
        <taxon>Magnoliopsida</taxon>
        <taxon>eudicotyledons</taxon>
        <taxon>Gunneridae</taxon>
        <taxon>Pentapetalae</taxon>
        <taxon>rosids</taxon>
        <taxon>fabids</taxon>
        <taxon>Fabales</taxon>
        <taxon>Fabaceae</taxon>
        <taxon>Papilionoideae</taxon>
        <taxon>50 kb inversion clade</taxon>
        <taxon>NPAAA clade</taxon>
        <taxon>indigoferoid/millettioid clade</taxon>
        <taxon>Phaseoleae</taxon>
        <taxon>Sphenostylis</taxon>
    </lineage>
</organism>
<feature type="compositionally biased region" description="Basic and acidic residues" evidence="1">
    <location>
        <begin position="39"/>
        <end position="48"/>
    </location>
</feature>
<sequence>MLSYTRAKKARKAALENNERAKLESVAGKEQLTYGTNDKGGKRTEFKATNDPASRQWQGQWCNSRSGQIIKVERKDTQETCRNKRLN</sequence>
<accession>A0AA86W6G7</accession>
<dbReference type="EMBL" id="OY731408">
    <property type="protein sequence ID" value="CAJ1979258.1"/>
    <property type="molecule type" value="Genomic_DNA"/>
</dbReference>
<proteinExistence type="predicted"/>
<evidence type="ECO:0000256" key="1">
    <source>
        <dbReference type="SAM" id="MobiDB-lite"/>
    </source>
</evidence>
<keyword evidence="3" id="KW-1185">Reference proteome</keyword>
<feature type="region of interest" description="Disordered" evidence="1">
    <location>
        <begin position="28"/>
        <end position="60"/>
    </location>
</feature>
<evidence type="ECO:0000313" key="3">
    <source>
        <dbReference type="Proteomes" id="UP001189624"/>
    </source>
</evidence>
<evidence type="ECO:0000313" key="2">
    <source>
        <dbReference type="EMBL" id="CAJ1979258.1"/>
    </source>
</evidence>
<reference evidence="2" key="1">
    <citation type="submission" date="2023-10" db="EMBL/GenBank/DDBJ databases">
        <authorList>
            <person name="Domelevo Entfellner J.-B."/>
        </authorList>
    </citation>
    <scope>NUCLEOTIDE SEQUENCE</scope>
</reference>
<dbReference type="Proteomes" id="UP001189624">
    <property type="component" value="Chromosome 11"/>
</dbReference>
<feature type="compositionally biased region" description="Polar residues" evidence="1">
    <location>
        <begin position="51"/>
        <end position="60"/>
    </location>
</feature>
<dbReference type="AlphaFoldDB" id="A0AA86W6G7"/>
<name>A0AA86W6G7_9FABA</name>
<protein>
    <submittedName>
        <fullName evidence="2">Uncharacterized protein</fullName>
    </submittedName>
</protein>